<dbReference type="GO" id="GO:0035861">
    <property type="term" value="C:site of double-strand break"/>
    <property type="evidence" value="ECO:0007669"/>
    <property type="project" value="TreeGrafter"/>
</dbReference>
<name>A0A8K1LEX8_9PASS</name>
<dbReference type="PANTHER" id="PTHR21315">
    <property type="entry name" value="APRATAXIN AND PNK-LIKE FACTOR-RELATED"/>
    <property type="match status" value="1"/>
</dbReference>
<keyword evidence="3" id="KW-1185">Reference proteome</keyword>
<dbReference type="PANTHER" id="PTHR21315:SF2">
    <property type="entry name" value="APRATAXIN AND PNK-LIKE FACTOR"/>
    <property type="match status" value="1"/>
</dbReference>
<dbReference type="EMBL" id="SWJQ01000732">
    <property type="protein sequence ID" value="TRZ11311.1"/>
    <property type="molecule type" value="Genomic_DNA"/>
</dbReference>
<dbReference type="GO" id="GO:0003906">
    <property type="term" value="F:DNA-(apurinic or apyrimidinic site) endonuclease activity"/>
    <property type="evidence" value="ECO:0007669"/>
    <property type="project" value="InterPro"/>
</dbReference>
<organism evidence="2 3">
    <name type="scientific">Zosterops borbonicus</name>
    <dbReference type="NCBI Taxonomy" id="364589"/>
    <lineage>
        <taxon>Eukaryota</taxon>
        <taxon>Metazoa</taxon>
        <taxon>Chordata</taxon>
        <taxon>Craniata</taxon>
        <taxon>Vertebrata</taxon>
        <taxon>Euteleostomi</taxon>
        <taxon>Archelosauria</taxon>
        <taxon>Archosauria</taxon>
        <taxon>Dinosauria</taxon>
        <taxon>Saurischia</taxon>
        <taxon>Theropoda</taxon>
        <taxon>Coelurosauria</taxon>
        <taxon>Aves</taxon>
        <taxon>Neognathae</taxon>
        <taxon>Neoaves</taxon>
        <taxon>Telluraves</taxon>
        <taxon>Australaves</taxon>
        <taxon>Passeriformes</taxon>
        <taxon>Sylvioidea</taxon>
        <taxon>Zosteropidae</taxon>
        <taxon>Zosterops</taxon>
    </lineage>
</organism>
<proteinExistence type="predicted"/>
<evidence type="ECO:0000313" key="2">
    <source>
        <dbReference type="EMBL" id="TRZ11311.1"/>
    </source>
</evidence>
<dbReference type="GO" id="GO:0005634">
    <property type="term" value="C:nucleus"/>
    <property type="evidence" value="ECO:0007669"/>
    <property type="project" value="TreeGrafter"/>
</dbReference>
<feature type="region of interest" description="Disordered" evidence="1">
    <location>
        <begin position="1"/>
        <end position="52"/>
    </location>
</feature>
<dbReference type="AlphaFoldDB" id="A0A8K1LEX8"/>
<dbReference type="GO" id="GO:0006302">
    <property type="term" value="P:double-strand break repair"/>
    <property type="evidence" value="ECO:0007669"/>
    <property type="project" value="InterPro"/>
</dbReference>
<evidence type="ECO:0000256" key="1">
    <source>
        <dbReference type="SAM" id="MobiDB-lite"/>
    </source>
</evidence>
<dbReference type="InterPro" id="IPR039253">
    <property type="entry name" value="APLF"/>
</dbReference>
<evidence type="ECO:0000313" key="3">
    <source>
        <dbReference type="Proteomes" id="UP000796761"/>
    </source>
</evidence>
<protein>
    <submittedName>
        <fullName evidence="2">Uncharacterized protein</fullName>
    </submittedName>
</protein>
<feature type="non-terminal residue" evidence="2">
    <location>
        <position position="216"/>
    </location>
</feature>
<dbReference type="Proteomes" id="UP000796761">
    <property type="component" value="Unassembled WGS sequence"/>
</dbReference>
<reference evidence="2" key="1">
    <citation type="submission" date="2019-04" db="EMBL/GenBank/DDBJ databases">
        <title>Genome assembly of Zosterops borbonicus 15179.</title>
        <authorList>
            <person name="Leroy T."/>
            <person name="Anselmetti Y."/>
            <person name="Tilak M.-K."/>
            <person name="Nabholz B."/>
        </authorList>
    </citation>
    <scope>NUCLEOTIDE SEQUENCE</scope>
    <source>
        <strain evidence="2">HGM_15179</strain>
        <tissue evidence="2">Muscle</tissue>
    </source>
</reference>
<gene>
    <name evidence="2" type="ORF">HGM15179_015829</name>
</gene>
<dbReference type="GO" id="GO:0008408">
    <property type="term" value="F:3'-5' exonuclease activity"/>
    <property type="evidence" value="ECO:0007669"/>
    <property type="project" value="InterPro"/>
</dbReference>
<comment type="caution">
    <text evidence="2">The sequence shown here is derived from an EMBL/GenBank/DDBJ whole genome shotgun (WGS) entry which is preliminary data.</text>
</comment>
<accession>A0A8K1LEX8</accession>
<feature type="compositionally biased region" description="Acidic residues" evidence="1">
    <location>
        <begin position="23"/>
        <end position="44"/>
    </location>
</feature>
<sequence length="216" mass="23970">KKAVKKDGVNDGAANEYDLNDSFIDDEVEEEYEPTDEDSDWEPSSEEKDNKDVETLVQETLVCVSLHKWHGVFGKGTAQANTGRGRMQTLQALDKCLGNRAVKSLLESREPWESLDDAIPTAFDTRGKWRLDGAGPFFLVLFWPYPRRMHALPPSFEGQTSNRPGQPLDCDITTLPPRLSPSWVLAEVTSGRDAIFVVMPLGPPVLLTKAAVQLTA</sequence>